<proteinExistence type="predicted"/>
<accession>A0A8I0MVI0</accession>
<evidence type="ECO:0000313" key="1">
    <source>
        <dbReference type="EMBL" id="MBE0345929.1"/>
    </source>
</evidence>
<reference evidence="1 2" key="1">
    <citation type="submission" date="2015-06" db="EMBL/GenBank/DDBJ databases">
        <title>Genome sequence of Pseudoalteromonas peptidolytica.</title>
        <authorList>
            <person name="Xie B.-B."/>
            <person name="Rong J.-C."/>
            <person name="Qin Q.-L."/>
            <person name="Zhang Y.-Z."/>
        </authorList>
    </citation>
    <scope>NUCLEOTIDE SEQUENCE [LARGE SCALE GENOMIC DNA]</scope>
    <source>
        <strain evidence="1 2">F12-50-A1</strain>
    </source>
</reference>
<comment type="caution">
    <text evidence="1">The sequence shown here is derived from an EMBL/GenBank/DDBJ whole genome shotgun (WGS) entry which is preliminary data.</text>
</comment>
<dbReference type="AlphaFoldDB" id="A0A8I0MVI0"/>
<dbReference type="EMBL" id="AQHF01000020">
    <property type="protein sequence ID" value="MBE0345929.1"/>
    <property type="molecule type" value="Genomic_DNA"/>
</dbReference>
<name>A0A8I0MVI0_9GAMM</name>
<sequence>MRVWHNRSLEHDLADVIFILCLRAVSFVKKLTTSIGLSVAVFQAL</sequence>
<dbReference type="Proteomes" id="UP000660708">
    <property type="component" value="Unassembled WGS sequence"/>
</dbReference>
<gene>
    <name evidence="1" type="ORF">PPEP_a0914</name>
</gene>
<protein>
    <submittedName>
        <fullName evidence="1">Uncharacterized protein</fullName>
    </submittedName>
</protein>
<evidence type="ECO:0000313" key="2">
    <source>
        <dbReference type="Proteomes" id="UP000660708"/>
    </source>
</evidence>
<organism evidence="1 2">
    <name type="scientific">Pseudoalteromonas peptidolytica F12-50-A1</name>
    <dbReference type="NCBI Taxonomy" id="1315280"/>
    <lineage>
        <taxon>Bacteria</taxon>
        <taxon>Pseudomonadati</taxon>
        <taxon>Pseudomonadota</taxon>
        <taxon>Gammaproteobacteria</taxon>
        <taxon>Alteromonadales</taxon>
        <taxon>Pseudoalteromonadaceae</taxon>
        <taxon>Pseudoalteromonas</taxon>
    </lineage>
</organism>
<keyword evidence="2" id="KW-1185">Reference proteome</keyword>